<keyword evidence="2" id="KW-1185">Reference proteome</keyword>
<dbReference type="Proteomes" id="UP000585474">
    <property type="component" value="Unassembled WGS sequence"/>
</dbReference>
<evidence type="ECO:0000313" key="2">
    <source>
        <dbReference type="Proteomes" id="UP000585474"/>
    </source>
</evidence>
<organism evidence="1 2">
    <name type="scientific">Actinidia rufa</name>
    <dbReference type="NCBI Taxonomy" id="165716"/>
    <lineage>
        <taxon>Eukaryota</taxon>
        <taxon>Viridiplantae</taxon>
        <taxon>Streptophyta</taxon>
        <taxon>Embryophyta</taxon>
        <taxon>Tracheophyta</taxon>
        <taxon>Spermatophyta</taxon>
        <taxon>Magnoliopsida</taxon>
        <taxon>eudicotyledons</taxon>
        <taxon>Gunneridae</taxon>
        <taxon>Pentapetalae</taxon>
        <taxon>asterids</taxon>
        <taxon>Ericales</taxon>
        <taxon>Actinidiaceae</taxon>
        <taxon>Actinidia</taxon>
    </lineage>
</organism>
<proteinExistence type="predicted"/>
<gene>
    <name evidence="1" type="ORF">Acr_12g0002560</name>
</gene>
<dbReference type="EMBL" id="BJWL01000012">
    <property type="protein sequence ID" value="GFY97715.1"/>
    <property type="molecule type" value="Genomic_DNA"/>
</dbReference>
<name>A0A7J0FGC3_9ERIC</name>
<evidence type="ECO:0000313" key="1">
    <source>
        <dbReference type="EMBL" id="GFY97715.1"/>
    </source>
</evidence>
<comment type="caution">
    <text evidence="1">The sequence shown here is derived from an EMBL/GenBank/DDBJ whole genome shotgun (WGS) entry which is preliminary data.</text>
</comment>
<sequence length="80" mass="8971">MNRRRSSLALVLKRLRLPSMGVSRYRRQANSYPIALGSGFLQLPLGIGHENLACEDNSSSKHHLSGLNGFYKALMLILQF</sequence>
<dbReference type="AlphaFoldDB" id="A0A7J0FGC3"/>
<protein>
    <submittedName>
        <fullName evidence="1">Uncharacterized protein</fullName>
    </submittedName>
</protein>
<reference evidence="1 2" key="1">
    <citation type="submission" date="2019-07" db="EMBL/GenBank/DDBJ databases">
        <title>De Novo Assembly of kiwifruit Actinidia rufa.</title>
        <authorList>
            <person name="Sugita-Konishi S."/>
            <person name="Sato K."/>
            <person name="Mori E."/>
            <person name="Abe Y."/>
            <person name="Kisaki G."/>
            <person name="Hamano K."/>
            <person name="Suezawa K."/>
            <person name="Otani M."/>
            <person name="Fukuda T."/>
            <person name="Manabe T."/>
            <person name="Gomi K."/>
            <person name="Tabuchi M."/>
            <person name="Akimitsu K."/>
            <person name="Kataoka I."/>
        </authorList>
    </citation>
    <scope>NUCLEOTIDE SEQUENCE [LARGE SCALE GENOMIC DNA]</scope>
    <source>
        <strain evidence="2">cv. Fuchu</strain>
    </source>
</reference>
<accession>A0A7J0FGC3</accession>